<dbReference type="AlphaFoldDB" id="A0A0C2HZE2"/>
<dbReference type="EMBL" id="JWJD01000001">
    <property type="protein sequence ID" value="KIH78092.1"/>
    <property type="molecule type" value="Genomic_DNA"/>
</dbReference>
<evidence type="ECO:0000256" key="4">
    <source>
        <dbReference type="SAM" id="Phobius"/>
    </source>
</evidence>
<feature type="transmembrane region" description="Helical" evidence="4">
    <location>
        <begin position="33"/>
        <end position="53"/>
    </location>
</feature>
<dbReference type="InterPro" id="IPR020476">
    <property type="entry name" value="Nudix_hydrolase"/>
</dbReference>
<keyword evidence="3" id="KW-0460">Magnesium</keyword>
<gene>
    <name evidence="6" type="ORF">GFER_05790</name>
</gene>
<evidence type="ECO:0000256" key="3">
    <source>
        <dbReference type="ARBA" id="ARBA00022842"/>
    </source>
</evidence>
<keyword evidence="2 6" id="KW-0378">Hydrolase</keyword>
<dbReference type="PANTHER" id="PTHR43222">
    <property type="entry name" value="NUDIX HYDROLASE 23"/>
    <property type="match status" value="1"/>
</dbReference>
<feature type="domain" description="Nudix hydrolase" evidence="5">
    <location>
        <begin position="34"/>
        <end position="164"/>
    </location>
</feature>
<dbReference type="RefSeq" id="WP_040096882.1">
    <property type="nucleotide sequence ID" value="NZ_JWJD01000001.1"/>
</dbReference>
<dbReference type="PROSITE" id="PS51462">
    <property type="entry name" value="NUDIX"/>
    <property type="match status" value="1"/>
</dbReference>
<comment type="cofactor">
    <cofactor evidence="1">
        <name>Mg(2+)</name>
        <dbReference type="ChEBI" id="CHEBI:18420"/>
    </cofactor>
</comment>
<keyword evidence="4" id="KW-0472">Membrane</keyword>
<sequence>MHELNAHCSYCGAPYADAQPWPRHCRNCGNTSYLNPLPVAVVLLPVGAGLVVIRRNTEPRKGTLTLPGGYIDFGETWQQAGSREALEETGIAVSSDELRLYDVMNGLDGTLVVFGLAAPRRADCLKPFSSSETQEVQLIKGPTELGFSMHTEIAARFFAQRGRA</sequence>
<dbReference type="PANTHER" id="PTHR43222:SF12">
    <property type="entry name" value="NUDIX HYDROLASE"/>
    <property type="match status" value="1"/>
</dbReference>
<proteinExistence type="predicted"/>
<comment type="caution">
    <text evidence="6">The sequence shown here is derived from an EMBL/GenBank/DDBJ whole genome shotgun (WGS) entry which is preliminary data.</text>
</comment>
<keyword evidence="4" id="KW-1133">Transmembrane helix</keyword>
<dbReference type="Gene3D" id="3.90.79.10">
    <property type="entry name" value="Nucleoside Triphosphate Pyrophosphohydrolase"/>
    <property type="match status" value="1"/>
</dbReference>
<dbReference type="InterPro" id="IPR015797">
    <property type="entry name" value="NUDIX_hydrolase-like_dom_sf"/>
</dbReference>
<keyword evidence="4" id="KW-0812">Transmembrane</keyword>
<evidence type="ECO:0000259" key="5">
    <source>
        <dbReference type="PROSITE" id="PS51462"/>
    </source>
</evidence>
<dbReference type="Proteomes" id="UP000035068">
    <property type="component" value="Unassembled WGS sequence"/>
</dbReference>
<keyword evidence="7" id="KW-1185">Reference proteome</keyword>
<evidence type="ECO:0000256" key="1">
    <source>
        <dbReference type="ARBA" id="ARBA00001946"/>
    </source>
</evidence>
<dbReference type="GO" id="GO:0016787">
    <property type="term" value="F:hydrolase activity"/>
    <property type="evidence" value="ECO:0007669"/>
    <property type="project" value="UniProtKB-KW"/>
</dbReference>
<dbReference type="InterPro" id="IPR000086">
    <property type="entry name" value="NUDIX_hydrolase_dom"/>
</dbReference>
<dbReference type="SUPFAM" id="SSF55811">
    <property type="entry name" value="Nudix"/>
    <property type="match status" value="1"/>
</dbReference>
<protein>
    <submittedName>
        <fullName evidence="6">NUDIX hydrolase</fullName>
    </submittedName>
</protein>
<organism evidence="6 7">
    <name type="scientific">Geoalkalibacter ferrihydriticus DSM 17813</name>
    <dbReference type="NCBI Taxonomy" id="1121915"/>
    <lineage>
        <taxon>Bacteria</taxon>
        <taxon>Pseudomonadati</taxon>
        <taxon>Thermodesulfobacteriota</taxon>
        <taxon>Desulfuromonadia</taxon>
        <taxon>Desulfuromonadales</taxon>
        <taxon>Geoalkalibacteraceae</taxon>
        <taxon>Geoalkalibacter</taxon>
    </lineage>
</organism>
<evidence type="ECO:0000313" key="7">
    <source>
        <dbReference type="Proteomes" id="UP000035068"/>
    </source>
</evidence>
<dbReference type="PRINTS" id="PR00502">
    <property type="entry name" value="NUDIXFAMILY"/>
</dbReference>
<evidence type="ECO:0000313" key="6">
    <source>
        <dbReference type="EMBL" id="KIH78092.1"/>
    </source>
</evidence>
<dbReference type="Pfam" id="PF00293">
    <property type="entry name" value="NUDIX"/>
    <property type="match status" value="1"/>
</dbReference>
<evidence type="ECO:0000256" key="2">
    <source>
        <dbReference type="ARBA" id="ARBA00022801"/>
    </source>
</evidence>
<accession>A0A0C2HZE2</accession>
<reference evidence="6 7" key="1">
    <citation type="submission" date="2014-12" db="EMBL/GenBank/DDBJ databases">
        <title>Genomes of Geoalkalibacter ferrihydriticus and Geoalkalibacter subterraneus, two haloalkaliphilic metal-reducing members of the Geobacteraceae.</title>
        <authorList>
            <person name="Badalamenti J.P."/>
            <person name="Torres C.I."/>
            <person name="Krajmalnik-Brown R."/>
            <person name="Bond D.R."/>
        </authorList>
    </citation>
    <scope>NUCLEOTIDE SEQUENCE [LARGE SCALE GENOMIC DNA]</scope>
    <source>
        <strain evidence="6 7">DSM 17813</strain>
    </source>
</reference>
<name>A0A0C2HZE2_9BACT</name>